<keyword evidence="2" id="KW-1185">Reference proteome</keyword>
<evidence type="ECO:0000313" key="1">
    <source>
        <dbReference type="EMBL" id="MBN8431833.1"/>
    </source>
</evidence>
<accession>A0ABS3E9F8</accession>
<organism evidence="1 2">
    <name type="scientific">Microbulbifer salipaludis</name>
    <dbReference type="NCBI Taxonomy" id="187980"/>
    <lineage>
        <taxon>Bacteria</taxon>
        <taxon>Pseudomonadati</taxon>
        <taxon>Pseudomonadota</taxon>
        <taxon>Gammaproteobacteria</taxon>
        <taxon>Cellvibrionales</taxon>
        <taxon>Microbulbiferaceae</taxon>
        <taxon>Microbulbifer</taxon>
    </lineage>
</organism>
<reference evidence="1 2" key="1">
    <citation type="submission" date="2020-12" db="EMBL/GenBank/DDBJ databases">
        <title>Oil enriched cultivation method for isolating marine PHA-producing bacteria.</title>
        <authorList>
            <person name="Zheng W."/>
            <person name="Yu S."/>
            <person name="Huang Y."/>
        </authorList>
    </citation>
    <scope>NUCLEOTIDE SEQUENCE [LARGE SCALE GENOMIC DNA]</scope>
    <source>
        <strain evidence="1 2">SN0-2</strain>
    </source>
</reference>
<dbReference type="EMBL" id="JAEKJR010000002">
    <property type="protein sequence ID" value="MBN8431833.1"/>
    <property type="molecule type" value="Genomic_DNA"/>
</dbReference>
<sequence>MNVYIHPSALSVENVRNLERSTGLMAVPTGKGNVKLAKPKPRLVRVVTQPNNDWPPYGGDAA</sequence>
<protein>
    <submittedName>
        <fullName evidence="1">Uncharacterized protein</fullName>
    </submittedName>
</protein>
<name>A0ABS3E9F8_9GAMM</name>
<dbReference type="Proteomes" id="UP000664293">
    <property type="component" value="Unassembled WGS sequence"/>
</dbReference>
<comment type="caution">
    <text evidence="1">The sequence shown here is derived from an EMBL/GenBank/DDBJ whole genome shotgun (WGS) entry which is preliminary data.</text>
</comment>
<evidence type="ECO:0000313" key="2">
    <source>
        <dbReference type="Proteomes" id="UP000664293"/>
    </source>
</evidence>
<gene>
    <name evidence="1" type="ORF">JF535_13325</name>
</gene>
<proteinExistence type="predicted"/>
<dbReference type="RefSeq" id="WP_207002947.1">
    <property type="nucleotide sequence ID" value="NZ_JAEKJR010000002.1"/>
</dbReference>